<dbReference type="InterPro" id="IPR006221">
    <property type="entry name" value="TrpG/PapA_dom"/>
</dbReference>
<sequence length="193" mass="21006">MIIMIDNYDSFTYNLVQYLKMMGAEVEVYRNDAAEVDGLMEKSPKGVVISPGPGRPESAGVSLDLIKACAGKIPLLGVCLGHQSIGHAFGATVGPAKRLMHGKTSQVTADGKGVFEGIKSAFAAMRYHSLAIMEDTLPDCLEITARSDDEEIMGVRHKEFDLEGIQFHPESIMTPMGKKMLRNFLVKTGEITN</sequence>
<dbReference type="RefSeq" id="WP_073475729.1">
    <property type="nucleotide sequence ID" value="NZ_FQZU01000011.1"/>
</dbReference>
<dbReference type="Proteomes" id="UP000183994">
    <property type="component" value="Unassembled WGS sequence"/>
</dbReference>
<gene>
    <name evidence="3" type="ORF">SAMN02745216_02228</name>
</gene>
<dbReference type="PRINTS" id="PR00099">
    <property type="entry name" value="CPSGATASE"/>
</dbReference>
<dbReference type="GO" id="GO:0004049">
    <property type="term" value="F:anthranilate synthase activity"/>
    <property type="evidence" value="ECO:0007669"/>
    <property type="project" value="TreeGrafter"/>
</dbReference>
<evidence type="ECO:0000259" key="2">
    <source>
        <dbReference type="Pfam" id="PF00117"/>
    </source>
</evidence>
<dbReference type="FunFam" id="3.40.50.880:FF:000003">
    <property type="entry name" value="Anthranilate synthase component II"/>
    <property type="match status" value="1"/>
</dbReference>
<reference evidence="4" key="1">
    <citation type="submission" date="2016-11" db="EMBL/GenBank/DDBJ databases">
        <authorList>
            <person name="Varghese N."/>
            <person name="Submissions S."/>
        </authorList>
    </citation>
    <scope>NUCLEOTIDE SEQUENCE [LARGE SCALE GENOMIC DNA]</scope>
    <source>
        <strain evidence="4">DSM 16219</strain>
    </source>
</reference>
<organism evidence="3 4">
    <name type="scientific">Desulfatibacillum alkenivorans DSM 16219</name>
    <dbReference type="NCBI Taxonomy" id="1121393"/>
    <lineage>
        <taxon>Bacteria</taxon>
        <taxon>Pseudomonadati</taxon>
        <taxon>Thermodesulfobacteriota</taxon>
        <taxon>Desulfobacteria</taxon>
        <taxon>Desulfobacterales</taxon>
        <taxon>Desulfatibacillaceae</taxon>
        <taxon>Desulfatibacillum</taxon>
    </lineage>
</organism>
<dbReference type="PANTHER" id="PTHR43418:SF4">
    <property type="entry name" value="MULTIFUNCTIONAL TRYPTOPHAN BIOSYNTHESIS PROTEIN"/>
    <property type="match status" value="1"/>
</dbReference>
<dbReference type="NCBIfam" id="TIGR00566">
    <property type="entry name" value="trpG_papA"/>
    <property type="match status" value="1"/>
</dbReference>
<dbReference type="EMBL" id="FQZU01000011">
    <property type="protein sequence ID" value="SHJ76491.1"/>
    <property type="molecule type" value="Genomic_DNA"/>
</dbReference>
<dbReference type="AlphaFoldDB" id="A0A1M6LZA4"/>
<keyword evidence="1" id="KW-0315">Glutamine amidotransferase</keyword>
<dbReference type="SUPFAM" id="SSF52317">
    <property type="entry name" value="Class I glutamine amidotransferase-like"/>
    <property type="match status" value="1"/>
</dbReference>
<keyword evidence="4" id="KW-1185">Reference proteome</keyword>
<evidence type="ECO:0000313" key="4">
    <source>
        <dbReference type="Proteomes" id="UP000183994"/>
    </source>
</evidence>
<accession>A0A1M6LZA4</accession>
<protein>
    <submittedName>
        <fullName evidence="3">Anthranilate synthase, component II</fullName>
    </submittedName>
</protein>
<dbReference type="InterPro" id="IPR050472">
    <property type="entry name" value="Anth_synth/Amidotransfase"/>
</dbReference>
<evidence type="ECO:0000313" key="3">
    <source>
        <dbReference type="EMBL" id="SHJ76491.1"/>
    </source>
</evidence>
<dbReference type="Gene3D" id="3.40.50.880">
    <property type="match status" value="1"/>
</dbReference>
<dbReference type="PRINTS" id="PR00096">
    <property type="entry name" value="GATASE"/>
</dbReference>
<dbReference type="PRINTS" id="PR00097">
    <property type="entry name" value="ANTSNTHASEII"/>
</dbReference>
<dbReference type="PROSITE" id="PS51273">
    <property type="entry name" value="GATASE_TYPE_1"/>
    <property type="match status" value="1"/>
</dbReference>
<feature type="domain" description="Glutamine amidotransferase" evidence="2">
    <location>
        <begin position="4"/>
        <end position="187"/>
    </location>
</feature>
<dbReference type="GO" id="GO:0005829">
    <property type="term" value="C:cytosol"/>
    <property type="evidence" value="ECO:0007669"/>
    <property type="project" value="TreeGrafter"/>
</dbReference>
<dbReference type="GO" id="GO:0000162">
    <property type="term" value="P:L-tryptophan biosynthetic process"/>
    <property type="evidence" value="ECO:0007669"/>
    <property type="project" value="TreeGrafter"/>
</dbReference>
<dbReference type="Pfam" id="PF00117">
    <property type="entry name" value="GATase"/>
    <property type="match status" value="1"/>
</dbReference>
<dbReference type="PANTHER" id="PTHR43418">
    <property type="entry name" value="MULTIFUNCTIONAL TRYPTOPHAN BIOSYNTHESIS PROTEIN-RELATED"/>
    <property type="match status" value="1"/>
</dbReference>
<dbReference type="InterPro" id="IPR017926">
    <property type="entry name" value="GATASE"/>
</dbReference>
<evidence type="ECO:0000256" key="1">
    <source>
        <dbReference type="ARBA" id="ARBA00022962"/>
    </source>
</evidence>
<dbReference type="STRING" id="1121393.SAMN02745216_02228"/>
<dbReference type="InterPro" id="IPR029062">
    <property type="entry name" value="Class_I_gatase-like"/>
</dbReference>
<dbReference type="OrthoDB" id="9786812at2"/>
<dbReference type="CDD" id="cd01743">
    <property type="entry name" value="GATase1_Anthranilate_Synthase"/>
    <property type="match status" value="1"/>
</dbReference>
<proteinExistence type="predicted"/>
<name>A0A1M6LZA4_9BACT</name>